<evidence type="ECO:0000313" key="1">
    <source>
        <dbReference type="EMBL" id="EKC27486.1"/>
    </source>
</evidence>
<dbReference type="HOGENOM" id="CLU_190170_0_0_1"/>
<sequence>MYSFAILACLISTQTMAVKTHRHCYLYTLSSAEHTSVHTNTGLHSIEKTMIDLIDAHGSFSTVSLHDLNTMSHDLSHFCGHLTTMKIN</sequence>
<dbReference type="AlphaFoldDB" id="K1R180"/>
<proteinExistence type="predicted"/>
<dbReference type="EMBL" id="JH816046">
    <property type="protein sequence ID" value="EKC27486.1"/>
    <property type="molecule type" value="Genomic_DNA"/>
</dbReference>
<reference evidence="1" key="1">
    <citation type="journal article" date="2012" name="Nature">
        <title>The oyster genome reveals stress adaptation and complexity of shell formation.</title>
        <authorList>
            <person name="Zhang G."/>
            <person name="Fang X."/>
            <person name="Guo X."/>
            <person name="Li L."/>
            <person name="Luo R."/>
            <person name="Xu F."/>
            <person name="Yang P."/>
            <person name="Zhang L."/>
            <person name="Wang X."/>
            <person name="Qi H."/>
            <person name="Xiong Z."/>
            <person name="Que H."/>
            <person name="Xie Y."/>
            <person name="Holland P.W."/>
            <person name="Paps J."/>
            <person name="Zhu Y."/>
            <person name="Wu F."/>
            <person name="Chen Y."/>
            <person name="Wang J."/>
            <person name="Peng C."/>
            <person name="Meng J."/>
            <person name="Yang L."/>
            <person name="Liu J."/>
            <person name="Wen B."/>
            <person name="Zhang N."/>
            <person name="Huang Z."/>
            <person name="Zhu Q."/>
            <person name="Feng Y."/>
            <person name="Mount A."/>
            <person name="Hedgecock D."/>
            <person name="Xu Z."/>
            <person name="Liu Y."/>
            <person name="Domazet-Loso T."/>
            <person name="Du Y."/>
            <person name="Sun X."/>
            <person name="Zhang S."/>
            <person name="Liu B."/>
            <person name="Cheng P."/>
            <person name="Jiang X."/>
            <person name="Li J."/>
            <person name="Fan D."/>
            <person name="Wang W."/>
            <person name="Fu W."/>
            <person name="Wang T."/>
            <person name="Wang B."/>
            <person name="Zhang J."/>
            <person name="Peng Z."/>
            <person name="Li Y."/>
            <person name="Li N."/>
            <person name="Wang J."/>
            <person name="Chen M."/>
            <person name="He Y."/>
            <person name="Tan F."/>
            <person name="Song X."/>
            <person name="Zheng Q."/>
            <person name="Huang R."/>
            <person name="Yang H."/>
            <person name="Du X."/>
            <person name="Chen L."/>
            <person name="Yang M."/>
            <person name="Gaffney P.M."/>
            <person name="Wang S."/>
            <person name="Luo L."/>
            <person name="She Z."/>
            <person name="Ming Y."/>
            <person name="Huang W."/>
            <person name="Zhang S."/>
            <person name="Huang B."/>
            <person name="Zhang Y."/>
            <person name="Qu T."/>
            <person name="Ni P."/>
            <person name="Miao G."/>
            <person name="Wang J."/>
            <person name="Wang Q."/>
            <person name="Steinberg C.E."/>
            <person name="Wang H."/>
            <person name="Li N."/>
            <person name="Qian L."/>
            <person name="Zhang G."/>
            <person name="Li Y."/>
            <person name="Yang H."/>
            <person name="Liu X."/>
            <person name="Wang J."/>
            <person name="Yin Y."/>
            <person name="Wang J."/>
        </authorList>
    </citation>
    <scope>NUCLEOTIDE SEQUENCE [LARGE SCALE GENOMIC DNA]</scope>
    <source>
        <strain evidence="1">05x7-T-G4-1.051#20</strain>
    </source>
</reference>
<organism evidence="1">
    <name type="scientific">Magallana gigas</name>
    <name type="common">Pacific oyster</name>
    <name type="synonym">Crassostrea gigas</name>
    <dbReference type="NCBI Taxonomy" id="29159"/>
    <lineage>
        <taxon>Eukaryota</taxon>
        <taxon>Metazoa</taxon>
        <taxon>Spiralia</taxon>
        <taxon>Lophotrochozoa</taxon>
        <taxon>Mollusca</taxon>
        <taxon>Bivalvia</taxon>
        <taxon>Autobranchia</taxon>
        <taxon>Pteriomorphia</taxon>
        <taxon>Ostreida</taxon>
        <taxon>Ostreoidea</taxon>
        <taxon>Ostreidae</taxon>
        <taxon>Magallana</taxon>
    </lineage>
</organism>
<name>K1R180_MAGGI</name>
<gene>
    <name evidence="1" type="ORF">CGI_10009187</name>
</gene>
<dbReference type="InParanoid" id="K1R180"/>
<protein>
    <submittedName>
        <fullName evidence="1">Uncharacterized protein</fullName>
    </submittedName>
</protein>
<accession>K1R180</accession>